<dbReference type="KEGG" id="ntr:B0W44_02405"/>
<dbReference type="PANTHER" id="PTHR11647">
    <property type="entry name" value="HYDRANTOINASE/DIHYDROPYRIMIDINASE FAMILY MEMBER"/>
    <property type="match status" value="1"/>
</dbReference>
<dbReference type="InterPro" id="IPR050378">
    <property type="entry name" value="Metallo-dep_Hydrolases_sf"/>
</dbReference>
<evidence type="ECO:0000313" key="4">
    <source>
        <dbReference type="Proteomes" id="UP000188603"/>
    </source>
</evidence>
<dbReference type="InterPro" id="IPR032466">
    <property type="entry name" value="Metal_Hydrolase"/>
</dbReference>
<gene>
    <name evidence="3" type="ORF">B0W44_02405</name>
</gene>
<dbReference type="AlphaFoldDB" id="A0A1U9K437"/>
<dbReference type="RefSeq" id="WP_077718612.1">
    <property type="nucleotide sequence ID" value="NZ_CP019699.1"/>
</dbReference>
<evidence type="ECO:0000313" key="3">
    <source>
        <dbReference type="EMBL" id="AQS54793.1"/>
    </source>
</evidence>
<protein>
    <submittedName>
        <fullName evidence="3">D-aminoacylase</fullName>
    </submittedName>
</protein>
<dbReference type="PANTHER" id="PTHR11647:SF1">
    <property type="entry name" value="COLLAPSIN RESPONSE MEDIATOR PROTEIN"/>
    <property type="match status" value="1"/>
</dbReference>
<organism evidence="3 4">
    <name type="scientific">Novibacillus thermophilus</name>
    <dbReference type="NCBI Taxonomy" id="1471761"/>
    <lineage>
        <taxon>Bacteria</taxon>
        <taxon>Bacillati</taxon>
        <taxon>Bacillota</taxon>
        <taxon>Bacilli</taxon>
        <taxon>Bacillales</taxon>
        <taxon>Thermoactinomycetaceae</taxon>
        <taxon>Novibacillus</taxon>
    </lineage>
</organism>
<dbReference type="Gene3D" id="3.30.1490.130">
    <property type="entry name" value="D-aminoacylase. Domain 3"/>
    <property type="match status" value="1"/>
</dbReference>
<dbReference type="GO" id="GO:0016812">
    <property type="term" value="F:hydrolase activity, acting on carbon-nitrogen (but not peptide) bonds, in cyclic amides"/>
    <property type="evidence" value="ECO:0007669"/>
    <property type="project" value="TreeGrafter"/>
</dbReference>
<dbReference type="InterPro" id="IPR013108">
    <property type="entry name" value="Amidohydro_3"/>
</dbReference>
<dbReference type="InterPro" id="IPR023100">
    <property type="entry name" value="D-aminoacylase_insert_dom_sf"/>
</dbReference>
<dbReference type="InterPro" id="IPR011059">
    <property type="entry name" value="Metal-dep_hydrolase_composite"/>
</dbReference>
<evidence type="ECO:0000259" key="2">
    <source>
        <dbReference type="Pfam" id="PF07969"/>
    </source>
</evidence>
<accession>A0A1U9K437</accession>
<dbReference type="SUPFAM" id="SSF51556">
    <property type="entry name" value="Metallo-dependent hydrolases"/>
    <property type="match status" value="1"/>
</dbReference>
<feature type="domain" description="Amidohydrolase 3" evidence="2">
    <location>
        <begin position="43"/>
        <end position="508"/>
    </location>
</feature>
<feature type="coiled-coil region" evidence="1">
    <location>
        <begin position="308"/>
        <end position="337"/>
    </location>
</feature>
<keyword evidence="1" id="KW-0175">Coiled coil</keyword>
<dbReference type="EMBL" id="CP019699">
    <property type="protein sequence ID" value="AQS54793.1"/>
    <property type="molecule type" value="Genomic_DNA"/>
</dbReference>
<dbReference type="Gene3D" id="3.20.20.140">
    <property type="entry name" value="Metal-dependent hydrolases"/>
    <property type="match status" value="1"/>
</dbReference>
<dbReference type="Pfam" id="PF07969">
    <property type="entry name" value="Amidohydro_3"/>
    <property type="match status" value="1"/>
</dbReference>
<dbReference type="GO" id="GO:0016811">
    <property type="term" value="F:hydrolase activity, acting on carbon-nitrogen (but not peptide) bonds, in linear amides"/>
    <property type="evidence" value="ECO:0007669"/>
    <property type="project" value="InterPro"/>
</dbReference>
<reference evidence="3 4" key="1">
    <citation type="journal article" date="2015" name="Int. J. Syst. Evol. Microbiol.">
        <title>Novibacillus thermophilus gen. nov., sp. nov., a Gram-staining-negative and moderately thermophilic member of the family Thermoactinomycetaceae.</title>
        <authorList>
            <person name="Yang G."/>
            <person name="Chen J."/>
            <person name="Zhou S."/>
        </authorList>
    </citation>
    <scope>NUCLEOTIDE SEQUENCE [LARGE SCALE GENOMIC DNA]</scope>
    <source>
        <strain evidence="3 4">SG-1</strain>
    </source>
</reference>
<dbReference type="Proteomes" id="UP000188603">
    <property type="component" value="Chromosome"/>
</dbReference>
<dbReference type="Gene3D" id="2.30.40.10">
    <property type="entry name" value="Urease, subunit C, domain 1"/>
    <property type="match status" value="1"/>
</dbReference>
<evidence type="ECO:0000256" key="1">
    <source>
        <dbReference type="SAM" id="Coils"/>
    </source>
</evidence>
<dbReference type="STRING" id="1471761.B0W44_02405"/>
<keyword evidence="4" id="KW-1185">Reference proteome</keyword>
<proteinExistence type="predicted"/>
<dbReference type="OrthoDB" id="9775607at2"/>
<dbReference type="CDD" id="cd01297">
    <property type="entry name" value="D-aminoacylase"/>
    <property type="match status" value="1"/>
</dbReference>
<dbReference type="SUPFAM" id="SSF51338">
    <property type="entry name" value="Composite domain of metallo-dependent hydrolases"/>
    <property type="match status" value="1"/>
</dbReference>
<dbReference type="GO" id="GO:0005829">
    <property type="term" value="C:cytosol"/>
    <property type="evidence" value="ECO:0007669"/>
    <property type="project" value="TreeGrafter"/>
</dbReference>
<sequence length="535" mass="59674">MLDYVLKNGRIVDGTGNPWFIGDIAIKDGRIVQVGRVETESKEEIDVGQHIISPGFIDGHCHSDLMILDHPDSRIKLEQGVTTEVVGNCGLAPAPFFPQFGNQLQAYVEPVLGKTNREWNWHTVEDYMNVLASVNPSENVSTYVAHGALRIAVMGFEKRPARPAEVEKMKVLLEDGLKAGAIGLSIGLLYAPGSYTSKEELAELCTVLSKYNGLLATHVRGEGNNLVPSIQEVLWIAEKSGVQLHISHLKAAGKRNWGKVLDAIEMIEDARNRGMDVTCDVYPYSAGSTMLTTLLPPWSLEGGIQRTIERLKDKVTREEIKNELNREQEDWDNLVASTGWESVFVSSVQTSKNKVFEGKNIADISRSTGKDPIDQMMDLLIEEFGNVSIVFFHMSDTDLKSVIKYDKSLIASDSLTCSTGKPHPRLFGTFPRIFSKYVREEKILKLEDAVRKMTSFPAKRFNLGKRGLLVPGYIADITVFDEDRIADRATYEHPTQYPDGISYVFVNGTKTKEFNTYTKRRSGKVVFSETICVDG</sequence>
<name>A0A1U9K437_9BACL</name>